<gene>
    <name evidence="1" type="ORF">AN640_04165</name>
</gene>
<accession>A0ACC8XIZ9</accession>
<proteinExistence type="predicted"/>
<evidence type="ECO:0000313" key="2">
    <source>
        <dbReference type="Proteomes" id="UP000188637"/>
    </source>
</evidence>
<dbReference type="EMBL" id="LJHD01000047">
    <property type="protein sequence ID" value="ONI45796.1"/>
    <property type="molecule type" value="Genomic_DNA"/>
</dbReference>
<keyword evidence="2" id="KW-1185">Reference proteome</keyword>
<protein>
    <submittedName>
        <fullName evidence="1">Ketol-acid reductoisomerase</fullName>
    </submittedName>
</protein>
<organism evidence="1 2">
    <name type="scientific">Candidatus Epulonipiscium fishelsonii</name>
    <dbReference type="NCBI Taxonomy" id="77094"/>
    <lineage>
        <taxon>Bacteria</taxon>
        <taxon>Bacillati</taxon>
        <taxon>Bacillota</taxon>
        <taxon>Clostridia</taxon>
        <taxon>Lachnospirales</taxon>
        <taxon>Lachnospiraceae</taxon>
        <taxon>Candidatus Epulonipiscium</taxon>
    </lineage>
</organism>
<comment type="caution">
    <text evidence="1">The sequence shown here is derived from an EMBL/GenBank/DDBJ whole genome shotgun (WGS) entry which is preliminary data.</text>
</comment>
<evidence type="ECO:0000313" key="1">
    <source>
        <dbReference type="EMBL" id="ONI45796.1"/>
    </source>
</evidence>
<reference evidence="1" key="1">
    <citation type="submission" date="2016-08" db="EMBL/GenBank/DDBJ databases">
        <authorList>
            <person name="Ngugi D.K."/>
            <person name="Miyake S."/>
            <person name="Stingl U."/>
        </authorList>
    </citation>
    <scope>NUCLEOTIDE SEQUENCE</scope>
    <source>
        <strain evidence="1">SCG-D08WGA-EpuloA1</strain>
    </source>
</reference>
<dbReference type="Proteomes" id="UP000188637">
    <property type="component" value="Unassembled WGS sequence"/>
</dbReference>
<name>A0ACC8XIZ9_9FIRM</name>
<sequence>MANLFYAKDCDLNLLKGKKVAIIGYGSQGHAHALNLHESGVDVIVGLYEGSPSWKKAEDAGLKVMTAKEAAAAADIIMILVNDEKQAKLYKESIEPGLSAGKTLAFAHGFNIQYGQIKPPSDVNVIMIAPKGPGHTVRSEFEEGKGVPCLIAVYQDATGNAKDIALAYACGLGAARAGILETTFKEETETDLFGEQAVLCGGVVELMKAGFDTLVEAGYQPESAYFECLHEMKLIIDLVNKGGINFMRYSVSDTAEYGDYMVGKRIITDETRKEMKKVLKEIQDGTFAKAWIKENEDNRPSFNEIRKKEAIHPVEVVGKELRDKMIWQNGENK</sequence>